<keyword evidence="2" id="KW-1133">Transmembrane helix</keyword>
<dbReference type="Proteomes" id="UP000018745">
    <property type="component" value="Chromosome"/>
</dbReference>
<keyword evidence="4" id="KW-1185">Reference proteome</keyword>
<protein>
    <recommendedName>
        <fullName evidence="5">Recombinase RmuC</fullName>
    </recommendedName>
</protein>
<evidence type="ECO:0008006" key="5">
    <source>
        <dbReference type="Google" id="ProtNLM"/>
    </source>
</evidence>
<evidence type="ECO:0000313" key="4">
    <source>
        <dbReference type="Proteomes" id="UP000018745"/>
    </source>
</evidence>
<proteinExistence type="predicted"/>
<dbReference type="EMBL" id="CP006935">
    <property type="protein sequence ID" value="AHC40187.1"/>
    <property type="molecule type" value="Genomic_DNA"/>
</dbReference>
<accession>A0ABM5P138</accession>
<organism evidence="3 4">
    <name type="scientific">Mycoplasma ovis str. Michigan</name>
    <dbReference type="NCBI Taxonomy" id="1415773"/>
    <lineage>
        <taxon>Bacteria</taxon>
        <taxon>Bacillati</taxon>
        <taxon>Mycoplasmatota</taxon>
        <taxon>Mollicutes</taxon>
        <taxon>Mycoplasmataceae</taxon>
        <taxon>Mycoplasma</taxon>
    </lineage>
</organism>
<dbReference type="RefSeq" id="WP_024071040.1">
    <property type="nucleotide sequence ID" value="NC_023062.1"/>
</dbReference>
<keyword evidence="2" id="KW-0812">Transmembrane</keyword>
<evidence type="ECO:0000256" key="1">
    <source>
        <dbReference type="SAM" id="Coils"/>
    </source>
</evidence>
<keyword evidence="1" id="KW-0175">Coiled coil</keyword>
<sequence length="534" mass="62877">MLFLSENFVSYISLGLTCFLSLAVVTHLFVKQKEERRENKSRESEFHQKIEKLNAVIEELREKEIELLVNFRGDQQRLQQLEEESQHQLNDLEGYKQKLEEIEISHKELLIKSEGDNQRLKMLESSNAELLIKAENYYQKLQKLEDSNKDLSISVVEKTQKIQQLQEEKNNQLIEIEDNKKKIEVLEKINQQLLIESEGAKKLQEVSVNSSKFYEEFLSKGLDTNLDNLVQYQDFYREYFQKVEDWKLQIDLEKNRVRAGKIYEGNWGERISQLFNSGELDYIDLEEQPSCSRGEKADYKLVFRNSRNKQNSTNSIRIMIELKYSFGDMSLEQQFSNTKADLKKALEVAKYSSEPYHFIFLVTNREFEMEEYSKSETIWVVSDRDYRKFGLGLGRSEGEPIVAIMTPEASFRWSRMLYLLFWLAPTTRRVNVVNDEENFEKLDQKMADFIRECHNMTSEAEGVSLGIIKVVEKFLEDLDKKFKQIKNKLLKSEKALNNVKEKNVALWGEWKTLSLSFDDQDNLMALPTSEDQES</sequence>
<reference evidence="3 4" key="1">
    <citation type="journal article" date="2014" name="Genome Announc.">
        <title>Complete Genome Sequence of Mycoplasma ovis Strain Michigan, a Hemoplasma of Sheep with Two Distinct 16S rRNA Genes.</title>
        <authorList>
            <person name="Deshuillers P.L."/>
            <person name="Santos A.P."/>
            <person name="do Nascimento N.C."/>
            <person name="Hampel J.A."/>
            <person name="Bergin I.L."/>
            <person name="Dyson M.C."/>
            <person name="Messick J.B."/>
        </authorList>
    </citation>
    <scope>NUCLEOTIDE SEQUENCE [LARGE SCALE GENOMIC DNA]</scope>
    <source>
        <strain evidence="3 4">Michigan</strain>
    </source>
</reference>
<feature type="coiled-coil region" evidence="1">
    <location>
        <begin position="475"/>
        <end position="502"/>
    </location>
</feature>
<evidence type="ECO:0000256" key="2">
    <source>
        <dbReference type="SAM" id="Phobius"/>
    </source>
</evidence>
<feature type="coiled-coil region" evidence="1">
    <location>
        <begin position="43"/>
        <end position="196"/>
    </location>
</feature>
<feature type="transmembrane region" description="Helical" evidence="2">
    <location>
        <begin position="12"/>
        <end position="30"/>
    </location>
</feature>
<keyword evidence="2" id="KW-0472">Membrane</keyword>
<evidence type="ECO:0000313" key="3">
    <source>
        <dbReference type="EMBL" id="AHC40187.1"/>
    </source>
</evidence>
<name>A0ABM5P138_9MOLU</name>
<gene>
    <name evidence="3" type="ORF">OVS_01265</name>
</gene>